<dbReference type="PROSITE" id="PS50245">
    <property type="entry name" value="CAP_GLY_2"/>
    <property type="match status" value="1"/>
</dbReference>
<dbReference type="InterPro" id="IPR000210">
    <property type="entry name" value="BTB/POZ_dom"/>
</dbReference>
<feature type="compositionally biased region" description="Polar residues" evidence="1">
    <location>
        <begin position="732"/>
        <end position="746"/>
    </location>
</feature>
<dbReference type="PROSITE" id="PS50097">
    <property type="entry name" value="BTB"/>
    <property type="match status" value="1"/>
</dbReference>
<evidence type="ECO:0000259" key="3">
    <source>
        <dbReference type="PROSITE" id="PS50245"/>
    </source>
</evidence>
<dbReference type="InterPro" id="IPR011333">
    <property type="entry name" value="SKP1/BTB/POZ_sf"/>
</dbReference>
<protein>
    <recommendedName>
        <fullName evidence="6">BTB domain-containing protein</fullName>
    </recommendedName>
</protein>
<dbReference type="Gene3D" id="3.30.710.10">
    <property type="entry name" value="Potassium Channel Kv1.1, Chain A"/>
    <property type="match status" value="1"/>
</dbReference>
<sequence length="1126" mass="122723">MASPPPPVGVQEAARCSTQAWQDALTSLFAHSKDRFPDVVWELQSDGDHQSDEPELVWGHKAIVYARAPPSFQARYFQFRPAPAASPSPYSPSATPAPAQSSLSLSLTLDLPRNSRSPSPFGLAPSPAPSTLNGGNLRIPLAVNSVLFSNELEYLYTGKGLGEAFEFLFDTSDSRELVDAEDAEENRLDKLRKDLVFMWRSRLYSDVRIQLSGTFSSSNHEPATAIFSSHKFILMSRSPYFYTQFISWGTPTNLGELATVTLPSPPFTPASLHFTLGYIYTGTLVFSHRTYDLDTAFAIMKSATYLQLDCLYDEVQSRIVQEMLHGLFHAFLEFTEYERITGGKWGTGGCRCRQCARRIPRVLEFAIAEDVKNSHLERGARRALVGIFGEGWCTSEFATLPQKTRDNVLKGLAKRTTPLNVFPLLFSANHALRKLDAVIDAWADISRDMVNSARKAIDDCLVSHVEECFEQPDWLEIMDADGVHFEDGERVGWVMDALKRGLNEKYAGMVYQTLISSILLRTQEGDVDSPMLSKTSQVRVQVDETRADVLRWMRKRWMGIRQEGGFDGLETWTLSEISHDIDIPVEDMQNPNATGRPVKNGRPSLVKTDDQSDTVSMHSLRASVLNRSTGPKRDVASSSASVRSARSAVSRRPHAPATPRAHGNDGRPDSKLTPDRVSLVSVGSTASTLTEKRVSKKTPSSRATDTNGTTPRTTPSRMSTASTSTRTKSLTPSLHSRPSNVSTRSGAASDANGSALPSLRIPSNPRPASALSSATSESSTFRTAPSPSSNLQTPTTSAARARRQSTASSVSTASARTVGTAGKSPMRTRISSTYSTASTATTSSAVTSKSSVSRLSTKEPIKPNPNATIKASPNRASTAARTPASKVVIKKQRSPPVPTTDSIFGEKGKAKETARDDGPAADTETPDQIAAHSRTSTETITASTPRTPMDQTASLSEEAVSNLPRGACLDIGIPCIISSKRKRFRAFARYIGEVEGEVGPWVGVEVPIGDGWAGDPTDGRQWNDGTWGGVRYFDIGNAGSEWEFGDDHRAPRRRRVDWINGSSAVDLKGSINLKRDANHLTVGTMRSKRLRSASPAPSDLSNQESRGLFVRPQQVLYVVDAVGEDL</sequence>
<feature type="compositionally biased region" description="Low complexity" evidence="1">
    <location>
        <begin position="636"/>
        <end position="648"/>
    </location>
</feature>
<dbReference type="CDD" id="cd18186">
    <property type="entry name" value="BTB_POZ_ZBTB_KLHL-like"/>
    <property type="match status" value="1"/>
</dbReference>
<dbReference type="Pfam" id="PF01302">
    <property type="entry name" value="CAP_GLY"/>
    <property type="match status" value="1"/>
</dbReference>
<dbReference type="InterPro" id="IPR000938">
    <property type="entry name" value="CAP-Gly_domain"/>
</dbReference>
<dbReference type="EMBL" id="JH711582">
    <property type="protein sequence ID" value="EIW78740.1"/>
    <property type="molecule type" value="Genomic_DNA"/>
</dbReference>
<dbReference type="PANTHER" id="PTHR22427:SF7">
    <property type="entry name" value="GH15728P"/>
    <property type="match status" value="1"/>
</dbReference>
<feature type="compositionally biased region" description="Polar residues" evidence="1">
    <location>
        <begin position="933"/>
        <end position="949"/>
    </location>
</feature>
<organism evidence="4 5">
    <name type="scientific">Coniophora puteana (strain RWD-64-598)</name>
    <name type="common">Brown rot fungus</name>
    <dbReference type="NCBI Taxonomy" id="741705"/>
    <lineage>
        <taxon>Eukaryota</taxon>
        <taxon>Fungi</taxon>
        <taxon>Dikarya</taxon>
        <taxon>Basidiomycota</taxon>
        <taxon>Agaricomycotina</taxon>
        <taxon>Agaricomycetes</taxon>
        <taxon>Agaricomycetidae</taxon>
        <taxon>Boletales</taxon>
        <taxon>Coniophorineae</taxon>
        <taxon>Coniophoraceae</taxon>
        <taxon>Coniophora</taxon>
    </lineage>
</organism>
<keyword evidence="5" id="KW-1185">Reference proteome</keyword>
<dbReference type="InterPro" id="IPR036859">
    <property type="entry name" value="CAP-Gly_dom_sf"/>
</dbReference>
<feature type="compositionally biased region" description="Low complexity" evidence="1">
    <location>
        <begin position="768"/>
        <end position="784"/>
    </location>
</feature>
<dbReference type="KEGG" id="cput:CONPUDRAFT_167664"/>
<dbReference type="SMART" id="SM00225">
    <property type="entry name" value="BTB"/>
    <property type="match status" value="1"/>
</dbReference>
<feature type="region of interest" description="Disordered" evidence="1">
    <location>
        <begin position="1086"/>
        <end position="1105"/>
    </location>
</feature>
<dbReference type="Gene3D" id="2.30.30.190">
    <property type="entry name" value="CAP Gly-rich-like domain"/>
    <property type="match status" value="1"/>
</dbReference>
<feature type="compositionally biased region" description="Basic and acidic residues" evidence="1">
    <location>
        <begin position="904"/>
        <end position="918"/>
    </location>
</feature>
<reference evidence="5" key="1">
    <citation type="journal article" date="2012" name="Science">
        <title>The Paleozoic origin of enzymatic lignin decomposition reconstructed from 31 fungal genomes.</title>
        <authorList>
            <person name="Floudas D."/>
            <person name="Binder M."/>
            <person name="Riley R."/>
            <person name="Barry K."/>
            <person name="Blanchette R.A."/>
            <person name="Henrissat B."/>
            <person name="Martinez A.T."/>
            <person name="Otillar R."/>
            <person name="Spatafora J.W."/>
            <person name="Yadav J.S."/>
            <person name="Aerts A."/>
            <person name="Benoit I."/>
            <person name="Boyd A."/>
            <person name="Carlson A."/>
            <person name="Copeland A."/>
            <person name="Coutinho P.M."/>
            <person name="de Vries R.P."/>
            <person name="Ferreira P."/>
            <person name="Findley K."/>
            <person name="Foster B."/>
            <person name="Gaskell J."/>
            <person name="Glotzer D."/>
            <person name="Gorecki P."/>
            <person name="Heitman J."/>
            <person name="Hesse C."/>
            <person name="Hori C."/>
            <person name="Igarashi K."/>
            <person name="Jurgens J.A."/>
            <person name="Kallen N."/>
            <person name="Kersten P."/>
            <person name="Kohler A."/>
            <person name="Kuees U."/>
            <person name="Kumar T.K.A."/>
            <person name="Kuo A."/>
            <person name="LaButti K."/>
            <person name="Larrondo L.F."/>
            <person name="Lindquist E."/>
            <person name="Ling A."/>
            <person name="Lombard V."/>
            <person name="Lucas S."/>
            <person name="Lundell T."/>
            <person name="Martin R."/>
            <person name="McLaughlin D.J."/>
            <person name="Morgenstern I."/>
            <person name="Morin E."/>
            <person name="Murat C."/>
            <person name="Nagy L.G."/>
            <person name="Nolan M."/>
            <person name="Ohm R.A."/>
            <person name="Patyshakuliyeva A."/>
            <person name="Rokas A."/>
            <person name="Ruiz-Duenas F.J."/>
            <person name="Sabat G."/>
            <person name="Salamov A."/>
            <person name="Samejima M."/>
            <person name="Schmutz J."/>
            <person name="Slot J.C."/>
            <person name="St John F."/>
            <person name="Stenlid J."/>
            <person name="Sun H."/>
            <person name="Sun S."/>
            <person name="Syed K."/>
            <person name="Tsang A."/>
            <person name="Wiebenga A."/>
            <person name="Young D."/>
            <person name="Pisabarro A."/>
            <person name="Eastwood D.C."/>
            <person name="Martin F."/>
            <person name="Cullen D."/>
            <person name="Grigoriev I.V."/>
            <person name="Hibbett D.S."/>
        </authorList>
    </citation>
    <scope>NUCLEOTIDE SEQUENCE [LARGE SCALE GENOMIC DNA]</scope>
    <source>
        <strain evidence="5">RWD-64-598 SS2</strain>
    </source>
</reference>
<feature type="compositionally biased region" description="Low complexity" evidence="1">
    <location>
        <begin position="704"/>
        <end position="731"/>
    </location>
</feature>
<gene>
    <name evidence="4" type="ORF">CONPUDRAFT_167664</name>
</gene>
<proteinExistence type="predicted"/>
<feature type="compositionally biased region" description="Low complexity" evidence="1">
    <location>
        <begin position="795"/>
        <end position="855"/>
    </location>
</feature>
<comment type="caution">
    <text evidence="4">The sequence shown here is derived from an EMBL/GenBank/DDBJ whole genome shotgun (WGS) entry which is preliminary data.</text>
</comment>
<dbReference type="GeneID" id="19205827"/>
<evidence type="ECO:0000256" key="1">
    <source>
        <dbReference type="SAM" id="MobiDB-lite"/>
    </source>
</evidence>
<feature type="compositionally biased region" description="Basic and acidic residues" evidence="1">
    <location>
        <begin position="662"/>
        <end position="674"/>
    </location>
</feature>
<dbReference type="Pfam" id="PF00651">
    <property type="entry name" value="BTB"/>
    <property type="match status" value="1"/>
</dbReference>
<feature type="domain" description="CAP-Gly" evidence="3">
    <location>
        <begin position="992"/>
        <end position="1034"/>
    </location>
</feature>
<dbReference type="Proteomes" id="UP000053558">
    <property type="component" value="Unassembled WGS sequence"/>
</dbReference>
<evidence type="ECO:0000313" key="4">
    <source>
        <dbReference type="EMBL" id="EIW78740.1"/>
    </source>
</evidence>
<dbReference type="SUPFAM" id="SSF54695">
    <property type="entry name" value="POZ domain"/>
    <property type="match status" value="1"/>
</dbReference>
<dbReference type="OMA" id="HIRVQVE"/>
<dbReference type="AlphaFoldDB" id="A0A5M3MIK0"/>
<evidence type="ECO:0008006" key="6">
    <source>
        <dbReference type="Google" id="ProtNLM"/>
    </source>
</evidence>
<dbReference type="PANTHER" id="PTHR22427">
    <property type="entry name" value="GH15728P"/>
    <property type="match status" value="1"/>
</dbReference>
<feature type="compositionally biased region" description="Polar residues" evidence="1">
    <location>
        <begin position="865"/>
        <end position="880"/>
    </location>
</feature>
<feature type="compositionally biased region" description="Polar residues" evidence="1">
    <location>
        <begin position="785"/>
        <end position="794"/>
    </location>
</feature>
<evidence type="ECO:0000313" key="5">
    <source>
        <dbReference type="Proteomes" id="UP000053558"/>
    </source>
</evidence>
<dbReference type="RefSeq" id="XP_007771710.1">
    <property type="nucleotide sequence ID" value="XM_007773520.1"/>
</dbReference>
<name>A0A5M3MIK0_CONPW</name>
<feature type="region of interest" description="Disordered" evidence="1">
    <location>
        <begin position="586"/>
        <end position="949"/>
    </location>
</feature>
<evidence type="ECO:0000259" key="2">
    <source>
        <dbReference type="PROSITE" id="PS50097"/>
    </source>
</evidence>
<feature type="domain" description="BTB" evidence="2">
    <location>
        <begin position="205"/>
        <end position="288"/>
    </location>
</feature>
<accession>A0A5M3MIK0</accession>
<dbReference type="SUPFAM" id="SSF74924">
    <property type="entry name" value="Cap-Gly domain"/>
    <property type="match status" value="1"/>
</dbReference>
<dbReference type="OrthoDB" id="2130750at2759"/>